<name>A0AA90KJ53_9ACTN</name>
<reference evidence="1" key="1">
    <citation type="submission" date="2023-05" db="EMBL/GenBank/DDBJ databases">
        <title>Streptantibioticus silvisoli sp. nov., acidotolerant actinomycetes 1 from pine litter.</title>
        <authorList>
            <person name="Swiecimska M."/>
            <person name="Golinska P."/>
            <person name="Sangal V."/>
            <person name="Wachnowicz B."/>
            <person name="Goodfellow M."/>
        </authorList>
    </citation>
    <scope>NUCLEOTIDE SEQUENCE</scope>
    <source>
        <strain evidence="1">SL13</strain>
    </source>
</reference>
<evidence type="ECO:0000313" key="1">
    <source>
        <dbReference type="EMBL" id="MDI5974175.1"/>
    </source>
</evidence>
<gene>
    <name evidence="1" type="ORF">POF50_033350</name>
</gene>
<dbReference type="EMBL" id="JABXJJ020000063">
    <property type="protein sequence ID" value="MDI5974175.1"/>
    <property type="molecule type" value="Genomic_DNA"/>
</dbReference>
<accession>A0AA90KJ53</accession>
<dbReference type="RefSeq" id="WP_282699168.1">
    <property type="nucleotide sequence ID" value="NZ_JABXJJ020000063.1"/>
</dbReference>
<organism evidence="1">
    <name type="scientific">Streptantibioticus silvisoli</name>
    <dbReference type="NCBI Taxonomy" id="2705255"/>
    <lineage>
        <taxon>Bacteria</taxon>
        <taxon>Bacillati</taxon>
        <taxon>Actinomycetota</taxon>
        <taxon>Actinomycetes</taxon>
        <taxon>Kitasatosporales</taxon>
        <taxon>Streptomycetaceae</taxon>
        <taxon>Streptantibioticus</taxon>
    </lineage>
</organism>
<comment type="caution">
    <text evidence="1">The sequence shown here is derived from an EMBL/GenBank/DDBJ whole genome shotgun (WGS) entry which is preliminary data.</text>
</comment>
<protein>
    <submittedName>
        <fullName evidence="1">Uncharacterized protein</fullName>
    </submittedName>
</protein>
<dbReference type="AlphaFoldDB" id="A0AA90KJ53"/>
<proteinExistence type="predicted"/>
<sequence>MSRIATGYTGKAFVGRLAATWHVSLRASTLKAGNPAAGDTVTYGSGRLPSGTEIEISALRDHTGALMRILCRVHGTDATTAAFFAGCAAIDAPRLHPAAQEAWAKAATASVRRSYSAAVGASQSAPHQTGNLTVKISEAATVTRGTTYTRPEMDLLAYGVGD</sequence>